<feature type="compositionally biased region" description="Low complexity" evidence="7">
    <location>
        <begin position="16"/>
        <end position="27"/>
    </location>
</feature>
<comment type="caution">
    <text evidence="10">The sequence shown here is derived from an EMBL/GenBank/DDBJ whole genome shotgun (WGS) entry which is preliminary data.</text>
</comment>
<feature type="domain" description="HECT" evidence="9">
    <location>
        <begin position="1362"/>
        <end position="1397"/>
    </location>
</feature>
<dbReference type="Gene3D" id="3.30.2410.10">
    <property type="entry name" value="Hect, E3 ligase catalytic domain"/>
    <property type="match status" value="1"/>
</dbReference>
<evidence type="ECO:0000256" key="2">
    <source>
        <dbReference type="ARBA" id="ARBA00004906"/>
    </source>
</evidence>
<comment type="pathway">
    <text evidence="2">Protein modification; protein ubiquitination.</text>
</comment>
<feature type="region of interest" description="Disordered" evidence="7">
    <location>
        <begin position="12"/>
        <end position="45"/>
    </location>
</feature>
<evidence type="ECO:0000313" key="10">
    <source>
        <dbReference type="EMBL" id="CAK0805225.1"/>
    </source>
</evidence>
<dbReference type="PANTHER" id="PTHR11254:SF440">
    <property type="entry name" value="E3 UBIQUITIN-PROTEIN LIGASE NEDD-4"/>
    <property type="match status" value="1"/>
</dbReference>
<dbReference type="SMART" id="SM00119">
    <property type="entry name" value="HECTc"/>
    <property type="match status" value="1"/>
</dbReference>
<evidence type="ECO:0000256" key="7">
    <source>
        <dbReference type="SAM" id="MobiDB-lite"/>
    </source>
</evidence>
<dbReference type="Gene3D" id="3.90.1750.10">
    <property type="entry name" value="Hect, E3 ligase catalytic domains"/>
    <property type="match status" value="1"/>
</dbReference>
<dbReference type="EMBL" id="CAUYUJ010003413">
    <property type="protein sequence ID" value="CAK0805225.1"/>
    <property type="molecule type" value="Genomic_DNA"/>
</dbReference>
<evidence type="ECO:0000259" key="9">
    <source>
        <dbReference type="PROSITE" id="PS50237"/>
    </source>
</evidence>
<feature type="region of interest" description="Disordered" evidence="7">
    <location>
        <begin position="1013"/>
        <end position="1033"/>
    </location>
</feature>
<evidence type="ECO:0000256" key="5">
    <source>
        <dbReference type="ARBA" id="ARBA00022786"/>
    </source>
</evidence>
<reference evidence="10" key="1">
    <citation type="submission" date="2023-10" db="EMBL/GenBank/DDBJ databases">
        <authorList>
            <person name="Chen Y."/>
            <person name="Shah S."/>
            <person name="Dougan E. K."/>
            <person name="Thang M."/>
            <person name="Chan C."/>
        </authorList>
    </citation>
    <scope>NUCLEOTIDE SEQUENCE [LARGE SCALE GENOMIC DNA]</scope>
</reference>
<dbReference type="PANTHER" id="PTHR11254">
    <property type="entry name" value="HECT DOMAIN UBIQUITIN-PROTEIN LIGASE"/>
    <property type="match status" value="1"/>
</dbReference>
<organism evidence="10 11">
    <name type="scientific">Prorocentrum cordatum</name>
    <dbReference type="NCBI Taxonomy" id="2364126"/>
    <lineage>
        <taxon>Eukaryota</taxon>
        <taxon>Sar</taxon>
        <taxon>Alveolata</taxon>
        <taxon>Dinophyceae</taxon>
        <taxon>Prorocentrales</taxon>
        <taxon>Prorocentraceae</taxon>
        <taxon>Prorocentrum</taxon>
    </lineage>
</organism>
<keyword evidence="4" id="KW-0808">Transferase</keyword>
<dbReference type="SUPFAM" id="SSF56112">
    <property type="entry name" value="Protein kinase-like (PK-like)"/>
    <property type="match status" value="1"/>
</dbReference>
<evidence type="ECO:0000256" key="3">
    <source>
        <dbReference type="ARBA" id="ARBA00012485"/>
    </source>
</evidence>
<dbReference type="Proteomes" id="UP001189429">
    <property type="component" value="Unassembled WGS sequence"/>
</dbReference>
<evidence type="ECO:0000313" key="11">
    <source>
        <dbReference type="Proteomes" id="UP001189429"/>
    </source>
</evidence>
<dbReference type="SMART" id="SM00220">
    <property type="entry name" value="S_TKc"/>
    <property type="match status" value="1"/>
</dbReference>
<accession>A0ABN9QK21</accession>
<dbReference type="Pfam" id="PF00632">
    <property type="entry name" value="HECT"/>
    <property type="match status" value="1"/>
</dbReference>
<dbReference type="Gene3D" id="1.10.510.10">
    <property type="entry name" value="Transferase(Phosphotransferase) domain 1"/>
    <property type="match status" value="1"/>
</dbReference>
<evidence type="ECO:0000256" key="1">
    <source>
        <dbReference type="ARBA" id="ARBA00000885"/>
    </source>
</evidence>
<evidence type="ECO:0000259" key="8">
    <source>
        <dbReference type="PROSITE" id="PS50011"/>
    </source>
</evidence>
<dbReference type="PROSITE" id="PS50011">
    <property type="entry name" value="PROTEIN_KINASE_DOM"/>
    <property type="match status" value="1"/>
</dbReference>
<dbReference type="InterPro" id="IPR000569">
    <property type="entry name" value="HECT_dom"/>
</dbReference>
<feature type="domain" description="HECT" evidence="9">
    <location>
        <begin position="1665"/>
        <end position="1755"/>
    </location>
</feature>
<dbReference type="InterPro" id="IPR035983">
    <property type="entry name" value="Hect_E3_ubiquitin_ligase"/>
</dbReference>
<comment type="caution">
    <text evidence="6">Lacks conserved residue(s) required for the propagation of feature annotation.</text>
</comment>
<gene>
    <name evidence="10" type="ORF">PCOR1329_LOCUS11807</name>
</gene>
<feature type="active site" description="Glycyl thioester intermediate" evidence="6">
    <location>
        <position position="1723"/>
    </location>
</feature>
<dbReference type="Pfam" id="PF00069">
    <property type="entry name" value="Pkinase"/>
    <property type="match status" value="1"/>
</dbReference>
<dbReference type="SUPFAM" id="SSF56204">
    <property type="entry name" value="Hect, E3 ligase catalytic domain"/>
    <property type="match status" value="1"/>
</dbReference>
<feature type="region of interest" description="Disordered" evidence="7">
    <location>
        <begin position="700"/>
        <end position="738"/>
    </location>
</feature>
<feature type="domain" description="Protein kinase" evidence="8">
    <location>
        <begin position="1042"/>
        <end position="1297"/>
    </location>
</feature>
<keyword evidence="5 6" id="KW-0833">Ubl conjugation pathway</keyword>
<name>A0ABN9QK21_9DINO</name>
<proteinExistence type="predicted"/>
<dbReference type="InterPro" id="IPR050409">
    <property type="entry name" value="E3_ubiq-protein_ligase"/>
</dbReference>
<dbReference type="PROSITE" id="PS50237">
    <property type="entry name" value="HECT"/>
    <property type="match status" value="2"/>
</dbReference>
<dbReference type="EC" id="2.3.2.26" evidence="3"/>
<feature type="compositionally biased region" description="Gly residues" evidence="7">
    <location>
        <begin position="705"/>
        <end position="716"/>
    </location>
</feature>
<keyword evidence="11" id="KW-1185">Reference proteome</keyword>
<dbReference type="InterPro" id="IPR000719">
    <property type="entry name" value="Prot_kinase_dom"/>
</dbReference>
<sequence length="1755" mass="184492">MAMLAVPSWVEGLSGGSASKKAASPAPGELPAATAEGQPGASAAGLGGGAAAELRALGSGEAQLRALASNPDFFVDEGQLFELLAAAHQQVADLERSPPHDARGLSEAQQLARGALGLCAAWLRLAAAGGLVESLEGLRGPAAAEMAFATAAAAVCSETGLGPAMLVAFNELGGVGLMGSALQGVDESALASCTRRLRSVTLRCCAQARREGSAASEALAAGVEGFRAGLFARFRELAGRPGRRMRTSQFRELVADLCAVLGGVYGGTQAFEMGCLLSLQLSMELSASCEGVPGGDASEAVEWMASVMRALLDQGSTSGALASPVAVREWVEDSGLWNALLWRAGCETQQHAHHVMSVLLTRHAATADDLVGQLALLGALSRSPVPPPSRLSMQGALLSAASSAGVEATLDLIAGLCNALGFQHLAEEGIDLLARATQRALAAGYDPGGHGGAAAEARGLPRSLALSYLVHFMQWACRSDDPPEGPLAHARSTILHTLALHPALAPLLPAAAAEALQLAAAPPAGCHREGMEGCVRALCALSVDLASAGASAACAGPEGAAKASAAAVAALCGALPAVGAEAPFGAPSAQVWVAALVGALACHLRVPGAQIATPQVGSLWSRMIVRPVFGVPLPASSMQYFKLAFLAQPLARSALLAPLAAAPSPPPELSLAYASIFCPASFDDDLPPLSVEFFFPERRAPRPQGAGGADAATGGGHDPDRAARALQFGDSPPRLPQPLRRSISSTADFPELDLLVEGQCDEAALAAAAAAVGVVLPSASTAAPRLRLDRVRAVMSEQSAPLFNELTVYEAIERRLWDEFDERGRVEDPDATRQRDAAAARCLVALDREIDTAGFAGRELAPPLTEARAKFSSLCELIAGGAAEGTARTLRECEEAFAKAEDRYLAAGVVHKRLAARCRRRGEPPPPCMELTLAKQGLARAHAALIAELRHLAARAQLGLVEVVGLDGLARSLRAVGGSHADPLLESLQRHSRWSSAQGEADCQVEDVPDATRAAAQDAALPRRERAPTDAQLARPHGLATYDGTRELLRGRTKIFAARRDGTPVALKVYTDADAEAYQAELAALKELYGPGVVPLQGAFQSESGSLLYLELGWCAGGTLQGWCEQHRGAVDAEDPEAFVLGLGLFRQVWQALDYVHLRGAAHGNVALASVLLTVDHRPVLAGFSRCAIGGSLSSAARAWPPEADYAAPEVQLPDESGELPLPTQPADVYAAGVMMAKAFLGLQVQVSACPVHPTTGLRRLPDGRTDADLADLIQLAVAQAPQARPTAAAAAAHRALEPASFLRRRGMLGTGARGRTAAESLLSAAEQLREDYRGRRVDDPLLFSRDAVFEAISSSRVGEWGEEALLGEWRVMLNNESGVDGGGLRREVVSLFFEQLEQSGLVQHVCAEGAPPTLFIADRQASGKSVQQWRQTWAAVGAMILRSISHFGNAPAAFSSAVFDCALGRIGKLPPDDSTDGADDQDGLVKRLAQLREARGDEWARSELLDLLRRLRQADAQKEASYRWMLAQRAPSPGRPAGSGSPAEQCTIPLHVLETMSAMLEPPTYQFLFCHSRIGADGTAAHAGAVLEWALLWDIYLRYLGSGDRWLAYEALLDGLTARGNRRDMWACATGAQIVEVLEGAALSPDVVVANLEFKPSYGYDQQIQGFRRVIEGFSPDELSMFLRFATGIGKLPASKKFPAGQKLTIRFMPERLDHLPSAHTCFWVVDLPPYEDVGEMAAKLRQAIAAPQPFAMS</sequence>
<evidence type="ECO:0000256" key="6">
    <source>
        <dbReference type="PROSITE-ProRule" id="PRU00104"/>
    </source>
</evidence>
<evidence type="ECO:0000256" key="4">
    <source>
        <dbReference type="ARBA" id="ARBA00022679"/>
    </source>
</evidence>
<protein>
    <recommendedName>
        <fullName evidence="3">HECT-type E3 ubiquitin transferase</fullName>
        <ecNumber evidence="3">2.3.2.26</ecNumber>
    </recommendedName>
</protein>
<dbReference type="InterPro" id="IPR011009">
    <property type="entry name" value="Kinase-like_dom_sf"/>
</dbReference>
<comment type="catalytic activity">
    <reaction evidence="1">
        <text>S-ubiquitinyl-[E2 ubiquitin-conjugating enzyme]-L-cysteine + [acceptor protein]-L-lysine = [E2 ubiquitin-conjugating enzyme]-L-cysteine + N(6)-ubiquitinyl-[acceptor protein]-L-lysine.</text>
        <dbReference type="EC" id="2.3.2.26"/>
    </reaction>
</comment>